<evidence type="ECO:0000313" key="3">
    <source>
        <dbReference type="Proteomes" id="UP000628736"/>
    </source>
</evidence>
<gene>
    <name evidence="2" type="ORF">H8S11_04730</name>
</gene>
<organism evidence="2 3">
    <name type="scientific">Flintibacter hominis</name>
    <dbReference type="NCBI Taxonomy" id="2763048"/>
    <lineage>
        <taxon>Bacteria</taxon>
        <taxon>Bacillati</taxon>
        <taxon>Bacillota</taxon>
        <taxon>Clostridia</taxon>
        <taxon>Eubacteriales</taxon>
        <taxon>Flintibacter</taxon>
    </lineage>
</organism>
<protein>
    <submittedName>
        <fullName evidence="2">Sugar phosphate isomerase/epimerase</fullName>
    </submittedName>
</protein>
<accession>A0A8J6M2N3</accession>
<name>A0A8J6M2N3_9FIRM</name>
<dbReference type="Proteomes" id="UP000628736">
    <property type="component" value="Unassembled WGS sequence"/>
</dbReference>
<evidence type="ECO:0000313" key="2">
    <source>
        <dbReference type="EMBL" id="MBC5722120.1"/>
    </source>
</evidence>
<dbReference type="InterPro" id="IPR036237">
    <property type="entry name" value="Xyl_isomerase-like_sf"/>
</dbReference>
<evidence type="ECO:0000259" key="1">
    <source>
        <dbReference type="Pfam" id="PF01261"/>
    </source>
</evidence>
<proteinExistence type="predicted"/>
<dbReference type="Pfam" id="PF01261">
    <property type="entry name" value="AP_endonuc_2"/>
    <property type="match status" value="1"/>
</dbReference>
<dbReference type="AlphaFoldDB" id="A0A8J6M2N3"/>
<dbReference type="SUPFAM" id="SSF51658">
    <property type="entry name" value="Xylose isomerase-like"/>
    <property type="match status" value="1"/>
</dbReference>
<feature type="domain" description="Xylose isomerase-like TIM barrel" evidence="1">
    <location>
        <begin position="57"/>
        <end position="249"/>
    </location>
</feature>
<keyword evidence="2" id="KW-0413">Isomerase</keyword>
<dbReference type="InterPro" id="IPR013022">
    <property type="entry name" value="Xyl_isomerase-like_TIM-brl"/>
</dbReference>
<dbReference type="Gene3D" id="3.20.20.150">
    <property type="entry name" value="Divalent-metal-dependent TIM barrel enzymes"/>
    <property type="match status" value="1"/>
</dbReference>
<dbReference type="EMBL" id="JACOPO010000002">
    <property type="protein sequence ID" value="MBC5722120.1"/>
    <property type="molecule type" value="Genomic_DNA"/>
</dbReference>
<comment type="caution">
    <text evidence="2">The sequence shown here is derived from an EMBL/GenBank/DDBJ whole genome shotgun (WGS) entry which is preliminary data.</text>
</comment>
<keyword evidence="3" id="KW-1185">Reference proteome</keyword>
<sequence>MRDIYLSTYCVAFQDYPWLAECIRTFPDFPVGVEFATSWTTPNFDENLVRQIPVFSHLPITLHAPFVEECTIPGSPEEQFMEKEYNKACRLYHQFHATSMVMHTHEGSFPAQEGDRWRARSLEVLLDWTRRMIDEGIHVTVENVGYPKKNSVLFDQEQFVALFDRLPQEVGCLIDTGHAMLNRWDIPALIRRMGTRIKGYHLNNNDGFHDSHYPIYDPEGFCSHQEMDDILRAIAQYTPQAHLVLEYAPDGRATTPVIHSDIRRVVQITESL</sequence>
<dbReference type="RefSeq" id="WP_186852363.1">
    <property type="nucleotide sequence ID" value="NZ_JACOPO010000002.1"/>
</dbReference>
<dbReference type="GO" id="GO:0016853">
    <property type="term" value="F:isomerase activity"/>
    <property type="evidence" value="ECO:0007669"/>
    <property type="project" value="UniProtKB-KW"/>
</dbReference>
<reference evidence="2" key="1">
    <citation type="submission" date="2020-08" db="EMBL/GenBank/DDBJ databases">
        <title>Genome public.</title>
        <authorList>
            <person name="Liu C."/>
            <person name="Sun Q."/>
        </authorList>
    </citation>
    <scope>NUCLEOTIDE SEQUENCE</scope>
    <source>
        <strain evidence="2">NSJ-23</strain>
    </source>
</reference>